<feature type="non-terminal residue" evidence="8">
    <location>
        <position position="1"/>
    </location>
</feature>
<keyword evidence="4" id="KW-0255">Endonuclease</keyword>
<dbReference type="AlphaFoldDB" id="K3W4K8"/>
<dbReference type="OrthoDB" id="94652at2759"/>
<keyword evidence="6" id="KW-0695">RNA-directed DNA polymerase</keyword>
<evidence type="ECO:0000256" key="3">
    <source>
        <dbReference type="ARBA" id="ARBA00022722"/>
    </source>
</evidence>
<sequence>ADCWVAYPNHNKAFYIYTDASDYQLAAVIMTKLHPTQRNCSIIEKELLLIVMTLKTYKTMPYGADLQIYIDHKTLLFKNFNTMQVLRWRCFIEEFHPRLF</sequence>
<dbReference type="InterPro" id="IPR041373">
    <property type="entry name" value="RT_RNaseH"/>
</dbReference>
<feature type="domain" description="Reverse transcriptase RNase H-like" evidence="7">
    <location>
        <begin position="10"/>
        <end position="95"/>
    </location>
</feature>
<proteinExistence type="predicted"/>
<organism evidence="8 9">
    <name type="scientific">Thalassiosira oceanica</name>
    <name type="common">Marine diatom</name>
    <dbReference type="NCBI Taxonomy" id="159749"/>
    <lineage>
        <taxon>Eukaryota</taxon>
        <taxon>Sar</taxon>
        <taxon>Stramenopiles</taxon>
        <taxon>Ochrophyta</taxon>
        <taxon>Bacillariophyta</taxon>
        <taxon>Coscinodiscophyceae</taxon>
        <taxon>Thalassiosirophycidae</taxon>
        <taxon>Thalassiosirales</taxon>
        <taxon>Thalassiosiraceae</taxon>
        <taxon>Thalassiosira</taxon>
    </lineage>
</organism>
<evidence type="ECO:0000259" key="7">
    <source>
        <dbReference type="Pfam" id="PF17917"/>
    </source>
</evidence>
<keyword evidence="5" id="KW-0378">Hydrolase</keyword>
<evidence type="ECO:0000256" key="6">
    <source>
        <dbReference type="ARBA" id="ARBA00022918"/>
    </source>
</evidence>
<name>K3W4K8_THAOC</name>
<evidence type="ECO:0000256" key="1">
    <source>
        <dbReference type="ARBA" id="ARBA00022679"/>
    </source>
</evidence>
<dbReference type="EMBL" id="AGNL01000002">
    <property type="protein sequence ID" value="EJK78114.1"/>
    <property type="molecule type" value="Genomic_DNA"/>
</dbReference>
<evidence type="ECO:0000256" key="2">
    <source>
        <dbReference type="ARBA" id="ARBA00022695"/>
    </source>
</evidence>
<dbReference type="GO" id="GO:0003964">
    <property type="term" value="F:RNA-directed DNA polymerase activity"/>
    <property type="evidence" value="ECO:0007669"/>
    <property type="project" value="UniProtKB-KW"/>
</dbReference>
<dbReference type="Proteomes" id="UP000266841">
    <property type="component" value="Unassembled WGS sequence"/>
</dbReference>
<evidence type="ECO:0000256" key="5">
    <source>
        <dbReference type="ARBA" id="ARBA00022801"/>
    </source>
</evidence>
<reference evidence="8 9" key="1">
    <citation type="journal article" date="2012" name="Genome Biol.">
        <title>Genome and low-iron response of an oceanic diatom adapted to chronic iron limitation.</title>
        <authorList>
            <person name="Lommer M."/>
            <person name="Specht M."/>
            <person name="Roy A.S."/>
            <person name="Kraemer L."/>
            <person name="Andreson R."/>
            <person name="Gutowska M.A."/>
            <person name="Wolf J."/>
            <person name="Bergner S.V."/>
            <person name="Schilhabel M.B."/>
            <person name="Klostermeier U.C."/>
            <person name="Beiko R.G."/>
            <person name="Rosenstiel P."/>
            <person name="Hippler M."/>
            <person name="Laroche J."/>
        </authorList>
    </citation>
    <scope>NUCLEOTIDE SEQUENCE [LARGE SCALE GENOMIC DNA]</scope>
    <source>
        <strain evidence="8 9">CCMP1005</strain>
    </source>
</reference>
<dbReference type="SUPFAM" id="SSF56672">
    <property type="entry name" value="DNA/RNA polymerases"/>
    <property type="match status" value="1"/>
</dbReference>
<protein>
    <recommendedName>
        <fullName evidence="7">Reverse transcriptase RNase H-like domain-containing protein</fullName>
    </recommendedName>
</protein>
<keyword evidence="9" id="KW-1185">Reference proteome</keyword>
<dbReference type="Pfam" id="PF17917">
    <property type="entry name" value="RT_RNaseH"/>
    <property type="match status" value="1"/>
</dbReference>
<keyword evidence="3" id="KW-0540">Nuclease</keyword>
<evidence type="ECO:0000313" key="8">
    <source>
        <dbReference type="EMBL" id="EJK78114.1"/>
    </source>
</evidence>
<evidence type="ECO:0000313" key="9">
    <source>
        <dbReference type="Proteomes" id="UP000266841"/>
    </source>
</evidence>
<gene>
    <name evidence="8" type="ORF">THAOC_00001</name>
</gene>
<keyword evidence="1" id="KW-0808">Transferase</keyword>
<evidence type="ECO:0000256" key="4">
    <source>
        <dbReference type="ARBA" id="ARBA00022759"/>
    </source>
</evidence>
<dbReference type="GO" id="GO:0016787">
    <property type="term" value="F:hydrolase activity"/>
    <property type="evidence" value="ECO:0007669"/>
    <property type="project" value="UniProtKB-KW"/>
</dbReference>
<dbReference type="InterPro" id="IPR043502">
    <property type="entry name" value="DNA/RNA_pol_sf"/>
</dbReference>
<keyword evidence="2" id="KW-0548">Nucleotidyltransferase</keyword>
<accession>K3W4K8</accession>
<dbReference type="GO" id="GO:0004519">
    <property type="term" value="F:endonuclease activity"/>
    <property type="evidence" value="ECO:0007669"/>
    <property type="project" value="UniProtKB-KW"/>
</dbReference>
<comment type="caution">
    <text evidence="8">The sequence shown here is derived from an EMBL/GenBank/DDBJ whole genome shotgun (WGS) entry which is preliminary data.</text>
</comment>